<dbReference type="GeneID" id="79829313"/>
<dbReference type="Proteomes" id="UP000294684">
    <property type="component" value="Unassembled WGS sequence"/>
</dbReference>
<evidence type="ECO:0000313" key="2">
    <source>
        <dbReference type="Proteomes" id="UP000294684"/>
    </source>
</evidence>
<gene>
    <name evidence="1" type="ORF">CLV96_4022</name>
</gene>
<protein>
    <submittedName>
        <fullName evidence="1">Uncharacterized protein</fullName>
    </submittedName>
</protein>
<dbReference type="EMBL" id="SORO01000012">
    <property type="protein sequence ID" value="TDY65938.1"/>
    <property type="molecule type" value="Genomic_DNA"/>
</dbReference>
<dbReference type="AlphaFoldDB" id="A0A4R8MNU7"/>
<name>A0A4R8MNU7_LEPME</name>
<proteinExistence type="predicted"/>
<sequence>MTITEEEFNIAENLIYFDSNIINYLFKPDSLDKDLKASIQCLGTVIETFIDFTYYQIPYSHAHYLDINQGPSNYKAKDLENLFRFTKGIRIQEDRSDNFTLKIYQITNMQADFEYCIEQIKPSNSFDFILKPLNLMLQGAIKVASIFVPNKKHQELINRLADALSDFNNGLEIIRINKAMRNEFKEIAGIKISYPNVHQLSKEKKMMDVKEMANEAINTSFFQIQFKNYQDFFDFHKQDNITFLSKLNRWVLKLTSLAELIGLVSEDVKSPTAFGSITNDNIHLTYGLSCQFFITADIRLYKKAKFIKSWLNLKSNVFLIDEFIEYVLRSAYFPTNESTSKEKFAKFVFTDKEGTVIKEYILTLEQKN</sequence>
<evidence type="ECO:0000313" key="1">
    <source>
        <dbReference type="EMBL" id="TDY65938.1"/>
    </source>
</evidence>
<dbReference type="RefSeq" id="WP_243836557.1">
    <property type="nucleotide sequence ID" value="NZ_SORO01000012.1"/>
</dbReference>
<organism evidence="1 2">
    <name type="scientific">Leptospira meyeri</name>
    <dbReference type="NCBI Taxonomy" id="29508"/>
    <lineage>
        <taxon>Bacteria</taxon>
        <taxon>Pseudomonadati</taxon>
        <taxon>Spirochaetota</taxon>
        <taxon>Spirochaetia</taxon>
        <taxon>Leptospirales</taxon>
        <taxon>Leptospiraceae</taxon>
        <taxon>Leptospira</taxon>
    </lineage>
</organism>
<comment type="caution">
    <text evidence="1">The sequence shown here is derived from an EMBL/GenBank/DDBJ whole genome shotgun (WGS) entry which is preliminary data.</text>
</comment>
<accession>A0A4R8MNU7</accession>
<keyword evidence="2" id="KW-1185">Reference proteome</keyword>
<reference evidence="1 2" key="1">
    <citation type="submission" date="2019-03" db="EMBL/GenBank/DDBJ databases">
        <title>Genomic Encyclopedia of Archaeal and Bacterial Type Strains, Phase II (KMG-II): from individual species to whole genera.</title>
        <authorList>
            <person name="Goeker M."/>
        </authorList>
    </citation>
    <scope>NUCLEOTIDE SEQUENCE [LARGE SCALE GENOMIC DNA]</scope>
    <source>
        <strain evidence="1 2">DSM 21537</strain>
    </source>
</reference>